<keyword evidence="3 10" id="KW-0812">Transmembrane</keyword>
<evidence type="ECO:0000256" key="2">
    <source>
        <dbReference type="ARBA" id="ARBA00022475"/>
    </source>
</evidence>
<evidence type="ECO:0000256" key="8">
    <source>
        <dbReference type="PROSITE-ProRule" id="PRU00284"/>
    </source>
</evidence>
<dbReference type="Proteomes" id="UP000694308">
    <property type="component" value="Unassembled WGS sequence"/>
</dbReference>
<dbReference type="InterPro" id="IPR033463">
    <property type="entry name" value="sCache_3"/>
</dbReference>
<dbReference type="PANTHER" id="PTHR32089">
    <property type="entry name" value="METHYL-ACCEPTING CHEMOTAXIS PROTEIN MCPB"/>
    <property type="match status" value="1"/>
</dbReference>
<evidence type="ECO:0000256" key="7">
    <source>
        <dbReference type="ARBA" id="ARBA00029447"/>
    </source>
</evidence>
<dbReference type="EMBL" id="JAEEGC010000181">
    <property type="protein sequence ID" value="MBV7276499.1"/>
    <property type="molecule type" value="Genomic_DNA"/>
</dbReference>
<dbReference type="Pfam" id="PF00672">
    <property type="entry name" value="HAMP"/>
    <property type="match status" value="1"/>
</dbReference>
<dbReference type="Pfam" id="PF17202">
    <property type="entry name" value="sCache_3_3"/>
    <property type="match status" value="1"/>
</dbReference>
<dbReference type="PROSITE" id="PS50885">
    <property type="entry name" value="HAMP"/>
    <property type="match status" value="1"/>
</dbReference>
<comment type="similarity">
    <text evidence="7">Belongs to the methyl-accepting chemotaxis (MCP) protein family.</text>
</comment>
<evidence type="ECO:0000256" key="6">
    <source>
        <dbReference type="ARBA" id="ARBA00023224"/>
    </source>
</evidence>
<keyword evidence="2" id="KW-1003">Cell membrane</keyword>
<evidence type="ECO:0000256" key="1">
    <source>
        <dbReference type="ARBA" id="ARBA00004651"/>
    </source>
</evidence>
<dbReference type="InterPro" id="IPR004089">
    <property type="entry name" value="MCPsignal_dom"/>
</dbReference>
<gene>
    <name evidence="13" type="ORF">I6U48_26860</name>
</gene>
<dbReference type="GO" id="GO:0007165">
    <property type="term" value="P:signal transduction"/>
    <property type="evidence" value="ECO:0007669"/>
    <property type="project" value="UniProtKB-KW"/>
</dbReference>
<dbReference type="SMART" id="SM00283">
    <property type="entry name" value="MA"/>
    <property type="match status" value="1"/>
</dbReference>
<dbReference type="PANTHER" id="PTHR32089:SF112">
    <property type="entry name" value="LYSOZYME-LIKE PROTEIN-RELATED"/>
    <property type="match status" value="1"/>
</dbReference>
<keyword evidence="6 8" id="KW-0807">Transducer</keyword>
<feature type="region of interest" description="Disordered" evidence="9">
    <location>
        <begin position="524"/>
        <end position="550"/>
    </location>
</feature>
<evidence type="ECO:0000259" key="12">
    <source>
        <dbReference type="PROSITE" id="PS50885"/>
    </source>
</evidence>
<reference evidence="13" key="1">
    <citation type="submission" date="2020-12" db="EMBL/GenBank/DDBJ databases">
        <title>Clostridium thailandense sp. nov., a novel acetogenic bacterium isolated from peat land soil in Thailand.</title>
        <authorList>
            <person name="Chaikitkaew S."/>
            <person name="Birkeland N.K."/>
        </authorList>
    </citation>
    <scope>NUCLEOTIDE SEQUENCE</scope>
    <source>
        <strain evidence="13">PL3</strain>
    </source>
</reference>
<dbReference type="AlphaFoldDB" id="A0A949X4H4"/>
<dbReference type="SMART" id="SM00304">
    <property type="entry name" value="HAMP"/>
    <property type="match status" value="1"/>
</dbReference>
<evidence type="ECO:0000256" key="5">
    <source>
        <dbReference type="ARBA" id="ARBA00023136"/>
    </source>
</evidence>
<evidence type="ECO:0000256" key="9">
    <source>
        <dbReference type="SAM" id="MobiDB-lite"/>
    </source>
</evidence>
<feature type="domain" description="Methyl-accepting transducer" evidence="11">
    <location>
        <begin position="279"/>
        <end position="536"/>
    </location>
</feature>
<dbReference type="RefSeq" id="WP_218323581.1">
    <property type="nucleotide sequence ID" value="NZ_JAEEGC010000181.1"/>
</dbReference>
<feature type="compositionally biased region" description="Low complexity" evidence="9">
    <location>
        <begin position="524"/>
        <end position="540"/>
    </location>
</feature>
<feature type="transmembrane region" description="Helical" evidence="10">
    <location>
        <begin position="12"/>
        <end position="31"/>
    </location>
</feature>
<sequence>MIKLKIKGKILLMIIGNIIILSVLILVITFFQARKMIESHFEKQLDSTGNLALSLIDKTYQGDWKESEGKLYKGNQLINGDTELVDKIREYTGNHFTIFLKDIRVTTTVTSEGKRAIGTKASQNIIDQVLNGGKEYTGEAEVLNLPYEVKYVPIKDNNGKSIGMFFVGIEKSKADQQINLMLSYIALSTLGLILISTLIVLKIIKSIVNPLKYSAKYFAMVSNGDLSISLPDNELQRHDEIGDLSRAIKKMQESVREIISGIRHVSEQVNNQAQNLSSISQEMAYSSESVSVAVSDMAKGTDEQSQDLIGVLQGLSLFGDTLEETGRAIYETDEMSRNINLMATDSSQKMKNLTQLFENIIDSFKNFEFKIKNLGNDINKINEITIFINSIADQTNLLALNAAIEASRAGESGKGFEVVAEEIRKLAEQSKTSSESINKLIASIAGETSLIMGSSDNISKDLNEQVNVINNAVYSFEKIVEEVDKIIPKIRSVTNSSVKINDEKNSLMQKVEEVVSISQEIASSTEEVSASSEEMSSSSEEVADASERLVNETNGMIEKINKFKL</sequence>
<evidence type="ECO:0000259" key="11">
    <source>
        <dbReference type="PROSITE" id="PS50111"/>
    </source>
</evidence>
<evidence type="ECO:0000256" key="4">
    <source>
        <dbReference type="ARBA" id="ARBA00022989"/>
    </source>
</evidence>
<evidence type="ECO:0000256" key="3">
    <source>
        <dbReference type="ARBA" id="ARBA00022692"/>
    </source>
</evidence>
<dbReference type="CDD" id="cd06225">
    <property type="entry name" value="HAMP"/>
    <property type="match status" value="1"/>
</dbReference>
<dbReference type="InterPro" id="IPR003660">
    <property type="entry name" value="HAMP_dom"/>
</dbReference>
<keyword evidence="4 10" id="KW-1133">Transmembrane helix</keyword>
<accession>A0A949X4H4</accession>
<evidence type="ECO:0000313" key="13">
    <source>
        <dbReference type="EMBL" id="MBV7276499.1"/>
    </source>
</evidence>
<name>A0A949X4H4_9CLOT</name>
<organism evidence="13 14">
    <name type="scientific">Clostridium thailandense</name>
    <dbReference type="NCBI Taxonomy" id="2794346"/>
    <lineage>
        <taxon>Bacteria</taxon>
        <taxon>Bacillati</taxon>
        <taxon>Bacillota</taxon>
        <taxon>Clostridia</taxon>
        <taxon>Eubacteriales</taxon>
        <taxon>Clostridiaceae</taxon>
        <taxon>Clostridium</taxon>
    </lineage>
</organism>
<feature type="transmembrane region" description="Helical" evidence="10">
    <location>
        <begin position="181"/>
        <end position="204"/>
    </location>
</feature>
<comment type="caution">
    <text evidence="13">The sequence shown here is derived from an EMBL/GenBank/DDBJ whole genome shotgun (WGS) entry which is preliminary data.</text>
</comment>
<dbReference type="GO" id="GO:0005886">
    <property type="term" value="C:plasma membrane"/>
    <property type="evidence" value="ECO:0007669"/>
    <property type="project" value="UniProtKB-SubCell"/>
</dbReference>
<comment type="subcellular location">
    <subcellularLocation>
        <location evidence="1">Cell membrane</location>
        <topology evidence="1">Multi-pass membrane protein</topology>
    </subcellularLocation>
</comment>
<keyword evidence="5 10" id="KW-0472">Membrane</keyword>
<dbReference type="Pfam" id="PF00015">
    <property type="entry name" value="MCPsignal"/>
    <property type="match status" value="1"/>
</dbReference>
<feature type="domain" description="HAMP" evidence="12">
    <location>
        <begin position="205"/>
        <end position="260"/>
    </location>
</feature>
<proteinExistence type="inferred from homology"/>
<protein>
    <submittedName>
        <fullName evidence="13">Methyl-accepting chemotaxis protein</fullName>
    </submittedName>
</protein>
<evidence type="ECO:0000313" key="14">
    <source>
        <dbReference type="Proteomes" id="UP000694308"/>
    </source>
</evidence>
<keyword evidence="14" id="KW-1185">Reference proteome</keyword>
<dbReference type="PROSITE" id="PS50111">
    <property type="entry name" value="CHEMOTAXIS_TRANSDUC_2"/>
    <property type="match status" value="1"/>
</dbReference>
<evidence type="ECO:0000256" key="10">
    <source>
        <dbReference type="SAM" id="Phobius"/>
    </source>
</evidence>